<evidence type="ECO:0000256" key="2">
    <source>
        <dbReference type="PIRSR" id="PIRSR000390-2"/>
    </source>
</evidence>
<dbReference type="PANTHER" id="PTHR30244">
    <property type="entry name" value="TRANSAMINASE"/>
    <property type="match status" value="1"/>
</dbReference>
<dbReference type="PIRSF" id="PIRSF000390">
    <property type="entry name" value="PLP_StrS"/>
    <property type="match status" value="1"/>
</dbReference>
<dbReference type="GO" id="GO:0008483">
    <property type="term" value="F:transaminase activity"/>
    <property type="evidence" value="ECO:0007669"/>
    <property type="project" value="UniProtKB-KW"/>
</dbReference>
<name>A0A3R9PC04_9BACI</name>
<dbReference type="OrthoDB" id="9810913at2"/>
<feature type="modified residue" description="N6-(pyridoxal phosphate)lysine" evidence="2">
    <location>
        <position position="193"/>
    </location>
</feature>
<dbReference type="Gene3D" id="3.40.640.10">
    <property type="entry name" value="Type I PLP-dependent aspartate aminotransferase-like (Major domain)"/>
    <property type="match status" value="1"/>
</dbReference>
<evidence type="ECO:0000313" key="4">
    <source>
        <dbReference type="EMBL" id="RSL35109.1"/>
    </source>
</evidence>
<comment type="similarity">
    <text evidence="3">Belongs to the DegT/DnrJ/EryC1 family.</text>
</comment>
<evidence type="ECO:0000313" key="5">
    <source>
        <dbReference type="Proteomes" id="UP000275076"/>
    </source>
</evidence>
<dbReference type="PANTHER" id="PTHR30244:SF34">
    <property type="entry name" value="DTDP-4-AMINO-4,6-DIDEOXYGALACTOSE TRANSAMINASE"/>
    <property type="match status" value="1"/>
</dbReference>
<gene>
    <name evidence="4" type="primary">pseC</name>
    <name evidence="4" type="ORF">D7Z54_00610</name>
</gene>
<keyword evidence="5" id="KW-1185">Reference proteome</keyword>
<dbReference type="InterPro" id="IPR015422">
    <property type="entry name" value="PyrdxlP-dep_Trfase_small"/>
</dbReference>
<dbReference type="AlphaFoldDB" id="A0A3R9PC04"/>
<comment type="caution">
    <text evidence="4">The sequence shown here is derived from an EMBL/GenBank/DDBJ whole genome shotgun (WGS) entry which is preliminary data.</text>
</comment>
<evidence type="ECO:0000256" key="3">
    <source>
        <dbReference type="RuleBase" id="RU004508"/>
    </source>
</evidence>
<dbReference type="GO" id="GO:0000271">
    <property type="term" value="P:polysaccharide biosynthetic process"/>
    <property type="evidence" value="ECO:0007669"/>
    <property type="project" value="TreeGrafter"/>
</dbReference>
<dbReference type="Pfam" id="PF01041">
    <property type="entry name" value="DegT_DnrJ_EryC1"/>
    <property type="match status" value="1"/>
</dbReference>
<feature type="active site" description="Proton acceptor" evidence="1">
    <location>
        <position position="193"/>
    </location>
</feature>
<dbReference type="InterPro" id="IPR020026">
    <property type="entry name" value="PseC"/>
</dbReference>
<keyword evidence="4" id="KW-0808">Transferase</keyword>
<dbReference type="EMBL" id="RBVX01000001">
    <property type="protein sequence ID" value="RSL35109.1"/>
    <property type="molecule type" value="Genomic_DNA"/>
</dbReference>
<dbReference type="RefSeq" id="WP_125553423.1">
    <property type="nucleotide sequence ID" value="NZ_RBVX01000001.1"/>
</dbReference>
<dbReference type="InterPro" id="IPR000653">
    <property type="entry name" value="DegT/StrS_aminotransferase"/>
</dbReference>
<keyword evidence="4" id="KW-0032">Aminotransferase</keyword>
<proteinExistence type="inferred from homology"/>
<dbReference type="CDD" id="cd00616">
    <property type="entry name" value="AHBA_syn"/>
    <property type="match status" value="1"/>
</dbReference>
<dbReference type="GO" id="GO:0030170">
    <property type="term" value="F:pyridoxal phosphate binding"/>
    <property type="evidence" value="ECO:0007669"/>
    <property type="project" value="TreeGrafter"/>
</dbReference>
<accession>A0A3R9PC04</accession>
<dbReference type="Gene3D" id="3.90.1150.10">
    <property type="entry name" value="Aspartate Aminotransferase, domain 1"/>
    <property type="match status" value="1"/>
</dbReference>
<dbReference type="NCBIfam" id="TIGR03588">
    <property type="entry name" value="PseC"/>
    <property type="match status" value="1"/>
</dbReference>
<organism evidence="4 5">
    <name type="scientific">Salibacterium salarium</name>
    <dbReference type="NCBI Taxonomy" id="284579"/>
    <lineage>
        <taxon>Bacteria</taxon>
        <taxon>Bacillati</taxon>
        <taxon>Bacillota</taxon>
        <taxon>Bacilli</taxon>
        <taxon>Bacillales</taxon>
        <taxon>Bacillaceae</taxon>
    </lineage>
</organism>
<protein>
    <submittedName>
        <fullName evidence="4">UDP-4-amino-4, 6-dideoxy-N-acetyl-beta-L-altrosamine transaminase</fullName>
        <ecNumber evidence="4">2.6.1.92</ecNumber>
    </submittedName>
</protein>
<evidence type="ECO:0000256" key="1">
    <source>
        <dbReference type="PIRSR" id="PIRSR000390-1"/>
    </source>
</evidence>
<keyword evidence="2 3" id="KW-0663">Pyridoxal phosphate</keyword>
<dbReference type="EC" id="2.6.1.92" evidence="4"/>
<dbReference type="InterPro" id="IPR015424">
    <property type="entry name" value="PyrdxlP-dep_Trfase"/>
</dbReference>
<reference evidence="4 5" key="1">
    <citation type="submission" date="2018-10" db="EMBL/GenBank/DDBJ databases">
        <title>Draft genome sequence of Bacillus salarius IM0101, isolated from a hypersaline soil in Inner Mongolia, China.</title>
        <authorList>
            <person name="Yamprayoonswat W."/>
            <person name="Boonvisut S."/>
            <person name="Jumpathong W."/>
            <person name="Sittihan S."/>
            <person name="Ruangsuj P."/>
            <person name="Wanthongcharoen S."/>
            <person name="Thongpramul N."/>
            <person name="Pimmason S."/>
            <person name="Yu B."/>
            <person name="Yasawong M."/>
        </authorList>
    </citation>
    <scope>NUCLEOTIDE SEQUENCE [LARGE SCALE GENOMIC DNA]</scope>
    <source>
        <strain evidence="4 5">IM0101</strain>
    </source>
</reference>
<dbReference type="SUPFAM" id="SSF53383">
    <property type="entry name" value="PLP-dependent transferases"/>
    <property type="match status" value="1"/>
</dbReference>
<sequence>MLALHNGKPVRQNLLPYGKQWLNDEDKNEVWNILNTSMITQGNQVPKFEEHIADITKTAHAVAFSSGTAALHAAFYAAELRAGDDFITTPITFAATANAGLYVGATPVFADIDDRTYNLDVTEASHKITTSTKAIVSVDFTGQPADYDGFRELADNHNLVYISDGAHSLGASYKGEPVGSQADMTMFSFHPVKPVTTGEGGVIVTDNSVYAERLRLFRSHGITKENISTTEPWYYEMKDLGMNYRMTDIQAALGTSQLKKLPDFIERRQKIAQAYNEAFSTLKNVKIPYQLKSTKSGWHLYILRLELNNLKKGRRFIFDALRAENIGVHVHYIPVYYHPYYQELGYEKGECPIAEKWYEEVLTLPLFPKMTDNDVHDVVLAVTKVLNEV</sequence>
<dbReference type="InterPro" id="IPR015421">
    <property type="entry name" value="PyrdxlP-dep_Trfase_major"/>
</dbReference>
<dbReference type="Proteomes" id="UP000275076">
    <property type="component" value="Unassembled WGS sequence"/>
</dbReference>